<feature type="compositionally biased region" description="Basic and acidic residues" evidence="1">
    <location>
        <begin position="40"/>
        <end position="52"/>
    </location>
</feature>
<dbReference type="STRING" id="1612202.SAMN05421734_10349"/>
<evidence type="ECO:0000313" key="2">
    <source>
        <dbReference type="EMBL" id="SDB94288.1"/>
    </source>
</evidence>
<evidence type="ECO:0000256" key="1">
    <source>
        <dbReference type="SAM" id="MobiDB-lite"/>
    </source>
</evidence>
<feature type="compositionally biased region" description="Acidic residues" evidence="1">
    <location>
        <begin position="76"/>
        <end position="92"/>
    </location>
</feature>
<dbReference type="OrthoDB" id="2973703at2"/>
<proteinExistence type="predicted"/>
<accession>A0A1G6HJL1</accession>
<dbReference type="AlphaFoldDB" id="A0A1G6HJL1"/>
<dbReference type="EMBL" id="FMYI01000003">
    <property type="protein sequence ID" value="SDB94288.1"/>
    <property type="molecule type" value="Genomic_DNA"/>
</dbReference>
<evidence type="ECO:0000313" key="3">
    <source>
        <dbReference type="Proteomes" id="UP000242949"/>
    </source>
</evidence>
<feature type="compositionally biased region" description="Acidic residues" evidence="1">
    <location>
        <begin position="59"/>
        <end position="69"/>
    </location>
</feature>
<organism evidence="2 3">
    <name type="scientific">Pelagirhabdus alkalitolerans</name>
    <dbReference type="NCBI Taxonomy" id="1612202"/>
    <lineage>
        <taxon>Bacteria</taxon>
        <taxon>Bacillati</taxon>
        <taxon>Bacillota</taxon>
        <taxon>Bacilli</taxon>
        <taxon>Bacillales</taxon>
        <taxon>Bacillaceae</taxon>
        <taxon>Pelagirhabdus</taxon>
    </lineage>
</organism>
<name>A0A1G6HJL1_9BACI</name>
<dbReference type="Proteomes" id="UP000242949">
    <property type="component" value="Unassembled WGS sequence"/>
</dbReference>
<reference evidence="3" key="1">
    <citation type="submission" date="2016-09" db="EMBL/GenBank/DDBJ databases">
        <authorList>
            <person name="Varghese N."/>
            <person name="Submissions S."/>
        </authorList>
    </citation>
    <scope>NUCLEOTIDE SEQUENCE [LARGE SCALE GENOMIC DNA]</scope>
    <source>
        <strain evidence="3">S5</strain>
    </source>
</reference>
<gene>
    <name evidence="2" type="ORF">SAMN05421734_10349</name>
</gene>
<feature type="region of interest" description="Disordered" evidence="1">
    <location>
        <begin position="37"/>
        <end position="96"/>
    </location>
</feature>
<sequence length="129" mass="14511">MKIVSIISMVALTLSVWGLFFAITIVDQSPSEYEVNAGLDEDRMAERERDANDYQPVVLDEENSDDNDVSEAVSENSDEEIEEDEPVVDEEVSLSVEERASSPYNDILYDFERSNPVSIDELLSALDIE</sequence>
<dbReference type="RefSeq" id="WP_090793917.1">
    <property type="nucleotide sequence ID" value="NZ_FMYI01000003.1"/>
</dbReference>
<protein>
    <submittedName>
        <fullName evidence="2">Uncharacterized protein</fullName>
    </submittedName>
</protein>
<keyword evidence="3" id="KW-1185">Reference proteome</keyword>